<dbReference type="Proteomes" id="UP000249682">
    <property type="component" value="Chromosome"/>
</dbReference>
<dbReference type="AlphaFoldDB" id="A0AAD0KXH3"/>
<organism evidence="1 2">
    <name type="scientific">Mycobacterium leprae</name>
    <dbReference type="NCBI Taxonomy" id="1769"/>
    <lineage>
        <taxon>Bacteria</taxon>
        <taxon>Bacillati</taxon>
        <taxon>Actinomycetota</taxon>
        <taxon>Actinomycetes</taxon>
        <taxon>Mycobacteriales</taxon>
        <taxon>Mycobacteriaceae</taxon>
        <taxon>Mycobacterium</taxon>
    </lineage>
</organism>
<protein>
    <submittedName>
        <fullName evidence="1">Uncharacterized protein</fullName>
    </submittedName>
</protein>
<name>A0AAD0KXH3_MYCLR</name>
<gene>
    <name evidence="1" type="ORF">DIJ64_10980</name>
</gene>
<reference evidence="1 2" key="1">
    <citation type="submission" date="2018-05" db="EMBL/GenBank/DDBJ databases">
        <title>Evolution of small genomes with special reference to Mycobacterium leprae.</title>
        <authorList>
            <person name="Mohanty P.S."/>
            <person name="Bansal A.K."/>
            <person name="Gupta U.D."/>
            <person name="Naaz F."/>
            <person name="Dwivedi V.D."/>
            <person name="Singh H."/>
            <person name="Gupta G."/>
            <person name="Sharma S."/>
            <person name="Arora M."/>
        </authorList>
    </citation>
    <scope>NUCLEOTIDE SEQUENCE [LARGE SCALE GENOMIC DNA]</scope>
    <source>
        <strain evidence="1 2">MRHRU-235-G</strain>
    </source>
</reference>
<accession>A0AAD0KXH3</accession>
<evidence type="ECO:0000313" key="1">
    <source>
        <dbReference type="EMBL" id="AWV48401.1"/>
    </source>
</evidence>
<dbReference type="EMBL" id="CP029543">
    <property type="protein sequence ID" value="AWV48401.1"/>
    <property type="molecule type" value="Genomic_DNA"/>
</dbReference>
<proteinExistence type="predicted"/>
<sequence>MHRPARALEDDVATGWVGSRRLRTNRVVASSSSTDGDVHAIYTATHKREIENFLIGGQVP</sequence>
<evidence type="ECO:0000313" key="2">
    <source>
        <dbReference type="Proteomes" id="UP000249682"/>
    </source>
</evidence>